<evidence type="ECO:0000259" key="1">
    <source>
        <dbReference type="Pfam" id="PF02464"/>
    </source>
</evidence>
<feature type="domain" description="CinA C-terminal" evidence="1">
    <location>
        <begin position="13"/>
        <end position="163"/>
    </location>
</feature>
<evidence type="ECO:0000313" key="3">
    <source>
        <dbReference type="Proteomes" id="UP000475214"/>
    </source>
</evidence>
<dbReference type="SUPFAM" id="SSF142433">
    <property type="entry name" value="CinA-like"/>
    <property type="match status" value="1"/>
</dbReference>
<dbReference type="Proteomes" id="UP000475214">
    <property type="component" value="Unassembled WGS sequence"/>
</dbReference>
<dbReference type="EMBL" id="JAAGOA010000004">
    <property type="protein sequence ID" value="NEE00070.1"/>
    <property type="molecule type" value="Genomic_DNA"/>
</dbReference>
<sequence>MAETGCDETAAAAAAAVGALRGSGLTVATAESLTGGLVCASLTSVPGSSAVVLGGVVVYATFAKELLAGVDAGLLAAYGPVAAETAEAMARGVRKRLGADLGVATTGVAGPDAQDGWPPGTVHVALAADDGTVVRSFGGDTRIVGDRAAVRRHTVRTALGLLTAAAVR</sequence>
<organism evidence="2 3">
    <name type="scientific">Phytoactinopolyspora halotolerans</name>
    <dbReference type="NCBI Taxonomy" id="1981512"/>
    <lineage>
        <taxon>Bacteria</taxon>
        <taxon>Bacillati</taxon>
        <taxon>Actinomycetota</taxon>
        <taxon>Actinomycetes</taxon>
        <taxon>Jiangellales</taxon>
        <taxon>Jiangellaceae</taxon>
        <taxon>Phytoactinopolyspora</taxon>
    </lineage>
</organism>
<comment type="caution">
    <text evidence="2">The sequence shown here is derived from an EMBL/GenBank/DDBJ whole genome shotgun (WGS) entry which is preliminary data.</text>
</comment>
<dbReference type="Gene3D" id="3.90.950.20">
    <property type="entry name" value="CinA-like"/>
    <property type="match status" value="1"/>
</dbReference>
<proteinExistence type="predicted"/>
<keyword evidence="3" id="KW-1185">Reference proteome</keyword>
<dbReference type="InterPro" id="IPR036653">
    <property type="entry name" value="CinA-like_C"/>
</dbReference>
<protein>
    <submittedName>
        <fullName evidence="2">Nicotinamide-nucleotide amidohydrolase family protein</fullName>
    </submittedName>
</protein>
<keyword evidence="2" id="KW-0378">Hydrolase</keyword>
<dbReference type="NCBIfam" id="TIGR00199">
    <property type="entry name" value="PncC_domain"/>
    <property type="match status" value="1"/>
</dbReference>
<reference evidence="2 3" key="1">
    <citation type="submission" date="2020-02" db="EMBL/GenBank/DDBJ databases">
        <authorList>
            <person name="Li X.-J."/>
            <person name="Han X.-M."/>
        </authorList>
    </citation>
    <scope>NUCLEOTIDE SEQUENCE [LARGE SCALE GENOMIC DNA]</scope>
    <source>
        <strain evidence="2 3">CCTCC AB 2017055</strain>
    </source>
</reference>
<dbReference type="RefSeq" id="WP_163735103.1">
    <property type="nucleotide sequence ID" value="NZ_JAAGOA010000004.1"/>
</dbReference>
<accession>A0A6L9S7X0</accession>
<gene>
    <name evidence="2" type="ORF">G1H10_07795</name>
</gene>
<dbReference type="InterPro" id="IPR008136">
    <property type="entry name" value="CinA_C"/>
</dbReference>
<dbReference type="AlphaFoldDB" id="A0A6L9S7X0"/>
<dbReference type="GO" id="GO:0016787">
    <property type="term" value="F:hydrolase activity"/>
    <property type="evidence" value="ECO:0007669"/>
    <property type="project" value="UniProtKB-KW"/>
</dbReference>
<name>A0A6L9S7X0_9ACTN</name>
<dbReference type="Pfam" id="PF02464">
    <property type="entry name" value="CinA"/>
    <property type="match status" value="1"/>
</dbReference>
<evidence type="ECO:0000313" key="2">
    <source>
        <dbReference type="EMBL" id="NEE00070.1"/>
    </source>
</evidence>